<dbReference type="PROSITE" id="PS50145">
    <property type="entry name" value="ZF_TRAF"/>
    <property type="match status" value="1"/>
</dbReference>
<dbReference type="GO" id="GO:0008270">
    <property type="term" value="F:zinc ion binding"/>
    <property type="evidence" value="ECO:0007669"/>
    <property type="project" value="UniProtKB-KW"/>
</dbReference>
<evidence type="ECO:0000313" key="8">
    <source>
        <dbReference type="EMBL" id="CAF1653803.1"/>
    </source>
</evidence>
<name>A0A8S2G978_9BILA</name>
<evidence type="ECO:0000256" key="4">
    <source>
        <dbReference type="PROSITE-ProRule" id="PRU00207"/>
    </source>
</evidence>
<evidence type="ECO:0000256" key="2">
    <source>
        <dbReference type="ARBA" id="ARBA00022771"/>
    </source>
</evidence>
<dbReference type="InterPro" id="IPR013083">
    <property type="entry name" value="Znf_RING/FYVE/PHD"/>
</dbReference>
<keyword evidence="5" id="KW-0175">Coiled coil</keyword>
<dbReference type="Pfam" id="PF02176">
    <property type="entry name" value="zf-TRAF"/>
    <property type="match status" value="1"/>
</dbReference>
<protein>
    <submittedName>
        <fullName evidence="8">Uncharacterized protein</fullName>
    </submittedName>
</protein>
<dbReference type="PROSITE" id="PS51081">
    <property type="entry name" value="ZF_SIAH"/>
    <property type="match status" value="1"/>
</dbReference>
<dbReference type="Gene3D" id="3.30.40.10">
    <property type="entry name" value="Zinc/RING finger domain, C3HC4 (zinc finger)"/>
    <property type="match status" value="2"/>
</dbReference>
<feature type="non-terminal residue" evidence="8">
    <location>
        <position position="1"/>
    </location>
</feature>
<feature type="domain" description="SIAH-type" evidence="7">
    <location>
        <begin position="48"/>
        <end position="104"/>
    </location>
</feature>
<evidence type="ECO:0000256" key="3">
    <source>
        <dbReference type="ARBA" id="ARBA00022833"/>
    </source>
</evidence>
<evidence type="ECO:0000256" key="1">
    <source>
        <dbReference type="ARBA" id="ARBA00022723"/>
    </source>
</evidence>
<dbReference type="InterPro" id="IPR013010">
    <property type="entry name" value="Znf_SIAH"/>
</dbReference>
<dbReference type="PANTHER" id="PTHR10131:SF94">
    <property type="entry name" value="TNF RECEPTOR-ASSOCIATED FACTOR 4"/>
    <property type="match status" value="1"/>
</dbReference>
<gene>
    <name evidence="8" type="ORF">OVA965_LOCUS44970</name>
    <name evidence="9" type="ORF">TMI583_LOCUS48085</name>
</gene>
<proteinExistence type="predicted"/>
<evidence type="ECO:0000313" key="9">
    <source>
        <dbReference type="EMBL" id="CAF4504173.1"/>
    </source>
</evidence>
<dbReference type="Proteomes" id="UP000677228">
    <property type="component" value="Unassembled WGS sequence"/>
</dbReference>
<evidence type="ECO:0000259" key="7">
    <source>
        <dbReference type="PROSITE" id="PS51081"/>
    </source>
</evidence>
<dbReference type="EMBL" id="CAJNOK010067252">
    <property type="protein sequence ID" value="CAF1653803.1"/>
    <property type="molecule type" value="Genomic_DNA"/>
</dbReference>
<evidence type="ECO:0000313" key="10">
    <source>
        <dbReference type="Proteomes" id="UP000677228"/>
    </source>
</evidence>
<dbReference type="EMBL" id="CAJOBA010096265">
    <property type="protein sequence ID" value="CAF4504173.1"/>
    <property type="molecule type" value="Genomic_DNA"/>
</dbReference>
<feature type="coiled-coil region" evidence="5">
    <location>
        <begin position="88"/>
        <end position="115"/>
    </location>
</feature>
<comment type="caution">
    <text evidence="8">The sequence shown here is derived from an EMBL/GenBank/DDBJ whole genome shotgun (WGS) entry which is preliminary data.</text>
</comment>
<dbReference type="AlphaFoldDB" id="A0A8S2G978"/>
<feature type="domain" description="TRAF-type" evidence="6">
    <location>
        <begin position="72"/>
        <end position="122"/>
    </location>
</feature>
<feature type="zinc finger region" description="TRAF-type" evidence="4">
    <location>
        <begin position="72"/>
        <end position="122"/>
    </location>
</feature>
<keyword evidence="3 4" id="KW-0862">Zinc</keyword>
<dbReference type="PANTHER" id="PTHR10131">
    <property type="entry name" value="TNF RECEPTOR ASSOCIATED FACTOR"/>
    <property type="match status" value="1"/>
</dbReference>
<sequence length="139" mass="16220">ACKSCEKPFCSLCIQLWLNAKSNNSCPFGCPKFQQRKCPPSIAVILSKLTVDCYYKQNGCSAVIPYDTLGKHEEQCEYEQQQCSGCKEKIVKKNFDQHLEECEKLELECEQCSVQYKRQEFQEHTDVECLRNEFNRKIE</sequence>
<keyword evidence="2 4" id="KW-0863">Zinc-finger</keyword>
<organism evidence="8 10">
    <name type="scientific">Didymodactylos carnosus</name>
    <dbReference type="NCBI Taxonomy" id="1234261"/>
    <lineage>
        <taxon>Eukaryota</taxon>
        <taxon>Metazoa</taxon>
        <taxon>Spiralia</taxon>
        <taxon>Gnathifera</taxon>
        <taxon>Rotifera</taxon>
        <taxon>Eurotatoria</taxon>
        <taxon>Bdelloidea</taxon>
        <taxon>Philodinida</taxon>
        <taxon>Philodinidae</taxon>
        <taxon>Didymodactylos</taxon>
    </lineage>
</organism>
<dbReference type="SUPFAM" id="SSF49599">
    <property type="entry name" value="TRAF domain-like"/>
    <property type="match status" value="1"/>
</dbReference>
<evidence type="ECO:0000256" key="5">
    <source>
        <dbReference type="SAM" id="Coils"/>
    </source>
</evidence>
<feature type="non-terminal residue" evidence="8">
    <location>
        <position position="139"/>
    </location>
</feature>
<dbReference type="Proteomes" id="UP000682733">
    <property type="component" value="Unassembled WGS sequence"/>
</dbReference>
<dbReference type="InterPro" id="IPR001293">
    <property type="entry name" value="Znf_TRAF"/>
</dbReference>
<reference evidence="8" key="1">
    <citation type="submission" date="2021-02" db="EMBL/GenBank/DDBJ databases">
        <authorList>
            <person name="Nowell W R."/>
        </authorList>
    </citation>
    <scope>NUCLEOTIDE SEQUENCE</scope>
</reference>
<evidence type="ECO:0000259" key="6">
    <source>
        <dbReference type="PROSITE" id="PS50145"/>
    </source>
</evidence>
<keyword evidence="1 4" id="KW-0479">Metal-binding</keyword>
<accession>A0A8S2G978</accession>